<evidence type="ECO:0000313" key="1">
    <source>
        <dbReference type="EMBL" id="KAI3682722.1"/>
    </source>
</evidence>
<protein>
    <submittedName>
        <fullName evidence="1">Uncharacterized protein</fullName>
    </submittedName>
</protein>
<evidence type="ECO:0000313" key="2">
    <source>
        <dbReference type="Proteomes" id="UP001056120"/>
    </source>
</evidence>
<accession>A0ACB8YB76</accession>
<name>A0ACB8YB76_9ASTR</name>
<dbReference type="Proteomes" id="UP001056120">
    <property type="component" value="Linkage Group LG28"/>
</dbReference>
<proteinExistence type="predicted"/>
<reference evidence="1 2" key="2">
    <citation type="journal article" date="2022" name="Mol. Ecol. Resour.">
        <title>The genomes of chicory, endive, great burdock and yacon provide insights into Asteraceae paleo-polyploidization history and plant inulin production.</title>
        <authorList>
            <person name="Fan W."/>
            <person name="Wang S."/>
            <person name="Wang H."/>
            <person name="Wang A."/>
            <person name="Jiang F."/>
            <person name="Liu H."/>
            <person name="Zhao H."/>
            <person name="Xu D."/>
            <person name="Zhang Y."/>
        </authorList>
    </citation>
    <scope>NUCLEOTIDE SEQUENCE [LARGE SCALE GENOMIC DNA]</scope>
    <source>
        <strain evidence="2">cv. Yunnan</strain>
        <tissue evidence="1">Leaves</tissue>
    </source>
</reference>
<keyword evidence="2" id="KW-1185">Reference proteome</keyword>
<dbReference type="EMBL" id="CM042045">
    <property type="protein sequence ID" value="KAI3682722.1"/>
    <property type="molecule type" value="Genomic_DNA"/>
</dbReference>
<sequence length="148" mass="15517">MALCARVDLSEVKGGRGLLWRVLVELFQPAVPRQVSGGWLRKFGTGTIAAKNSITIYAFVKCRANLSAEWCIECLENALGGVEWEFLISDDGNSGGYGCSAMLTSKGVAVKVEGRDDACDEVHGSVGGNSGACGMVSEVAGVATAKQR</sequence>
<reference evidence="2" key="1">
    <citation type="journal article" date="2022" name="Mol. Ecol. Resour.">
        <title>The genomes of chicory, endive, great burdock and yacon provide insights into Asteraceae palaeo-polyploidization history and plant inulin production.</title>
        <authorList>
            <person name="Fan W."/>
            <person name="Wang S."/>
            <person name="Wang H."/>
            <person name="Wang A."/>
            <person name="Jiang F."/>
            <person name="Liu H."/>
            <person name="Zhao H."/>
            <person name="Xu D."/>
            <person name="Zhang Y."/>
        </authorList>
    </citation>
    <scope>NUCLEOTIDE SEQUENCE [LARGE SCALE GENOMIC DNA]</scope>
    <source>
        <strain evidence="2">cv. Yunnan</strain>
    </source>
</reference>
<comment type="caution">
    <text evidence="1">The sequence shown here is derived from an EMBL/GenBank/DDBJ whole genome shotgun (WGS) entry which is preliminary data.</text>
</comment>
<gene>
    <name evidence="1" type="ORF">L1987_82914</name>
</gene>
<organism evidence="1 2">
    <name type="scientific">Smallanthus sonchifolius</name>
    <dbReference type="NCBI Taxonomy" id="185202"/>
    <lineage>
        <taxon>Eukaryota</taxon>
        <taxon>Viridiplantae</taxon>
        <taxon>Streptophyta</taxon>
        <taxon>Embryophyta</taxon>
        <taxon>Tracheophyta</taxon>
        <taxon>Spermatophyta</taxon>
        <taxon>Magnoliopsida</taxon>
        <taxon>eudicotyledons</taxon>
        <taxon>Gunneridae</taxon>
        <taxon>Pentapetalae</taxon>
        <taxon>asterids</taxon>
        <taxon>campanulids</taxon>
        <taxon>Asterales</taxon>
        <taxon>Asteraceae</taxon>
        <taxon>Asteroideae</taxon>
        <taxon>Heliantheae alliance</taxon>
        <taxon>Millerieae</taxon>
        <taxon>Smallanthus</taxon>
    </lineage>
</organism>